<comment type="caution">
    <text evidence="7">The sequence shown here is derived from an EMBL/GenBank/DDBJ whole genome shotgun (WGS) entry which is preliminary data.</text>
</comment>
<feature type="binding site" evidence="5">
    <location>
        <position position="88"/>
    </location>
    <ligand>
        <name>FAD</name>
        <dbReference type="ChEBI" id="CHEBI:57692"/>
    </ligand>
</feature>
<keyword evidence="1 5" id="KW-0285">Flavoprotein</keyword>
<dbReference type="PRINTS" id="PR00368">
    <property type="entry name" value="FADPNR"/>
</dbReference>
<evidence type="ECO:0000256" key="3">
    <source>
        <dbReference type="ARBA" id="ARBA00022857"/>
    </source>
</evidence>
<reference evidence="7 8" key="1">
    <citation type="submission" date="2018-06" db="EMBL/GenBank/DDBJ databases">
        <title>Complete Genome Sequence of Ehrlichia minasensis Isolated From Cattle.</title>
        <authorList>
            <person name="Aguiar D.M."/>
            <person name="Araujo J.P.A.Jr."/>
            <person name="Nakazato L."/>
            <person name="Bard E."/>
            <person name="Cabezas-Cruz A."/>
        </authorList>
    </citation>
    <scope>NUCLEOTIDE SEQUENCE [LARGE SCALE GENOMIC DNA]</scope>
    <source>
        <strain evidence="7 8">B11</strain>
    </source>
</reference>
<keyword evidence="2 5" id="KW-0274">FAD</keyword>
<organism evidence="7 8">
    <name type="scientific">Ehrlichia minasensis</name>
    <dbReference type="NCBI Taxonomy" id="1242993"/>
    <lineage>
        <taxon>Bacteria</taxon>
        <taxon>Pseudomonadati</taxon>
        <taxon>Pseudomonadota</taxon>
        <taxon>Alphaproteobacteria</taxon>
        <taxon>Rickettsiales</taxon>
        <taxon>Anaplasmataceae</taxon>
        <taxon>Ehrlichia</taxon>
    </lineage>
</organism>
<dbReference type="GO" id="GO:0050660">
    <property type="term" value="F:flavin adenine dinucleotide binding"/>
    <property type="evidence" value="ECO:0007669"/>
    <property type="project" value="UniProtKB-UniRule"/>
</dbReference>
<evidence type="ECO:0000256" key="1">
    <source>
        <dbReference type="ARBA" id="ARBA00022630"/>
    </source>
</evidence>
<feature type="binding site" evidence="5">
    <location>
        <position position="289"/>
    </location>
    <ligand>
        <name>FAD</name>
        <dbReference type="ChEBI" id="CHEBI:57692"/>
    </ligand>
</feature>
<feature type="domain" description="FAD/NAD(P)-binding" evidence="6">
    <location>
        <begin position="7"/>
        <end position="296"/>
    </location>
</feature>
<dbReference type="InterPro" id="IPR050097">
    <property type="entry name" value="Ferredoxin-NADP_redctase_2"/>
</dbReference>
<comment type="caution">
    <text evidence="5">Lacks conserved residue(s) required for the propagation of feature annotation.</text>
</comment>
<feature type="binding site" evidence="5">
    <location>
        <position position="35"/>
    </location>
    <ligand>
        <name>FAD</name>
        <dbReference type="ChEBI" id="CHEBI:57692"/>
    </ligand>
</feature>
<comment type="catalytic activity">
    <reaction evidence="5">
        <text>2 reduced [2Fe-2S]-[ferredoxin] + NADP(+) + H(+) = 2 oxidized [2Fe-2S]-[ferredoxin] + NADPH</text>
        <dbReference type="Rhea" id="RHEA:20125"/>
        <dbReference type="Rhea" id="RHEA-COMP:10000"/>
        <dbReference type="Rhea" id="RHEA-COMP:10001"/>
        <dbReference type="ChEBI" id="CHEBI:15378"/>
        <dbReference type="ChEBI" id="CHEBI:33737"/>
        <dbReference type="ChEBI" id="CHEBI:33738"/>
        <dbReference type="ChEBI" id="CHEBI:57783"/>
        <dbReference type="ChEBI" id="CHEBI:58349"/>
        <dbReference type="EC" id="1.18.1.2"/>
    </reaction>
</comment>
<comment type="cofactor">
    <cofactor evidence="5">
        <name>FAD</name>
        <dbReference type="ChEBI" id="CHEBI:57692"/>
    </cofactor>
    <text evidence="5">Binds 1 FAD per subunit.</text>
</comment>
<dbReference type="STRING" id="1242993.ehr_00854"/>
<keyword evidence="3 5" id="KW-0521">NADP</keyword>
<evidence type="ECO:0000256" key="4">
    <source>
        <dbReference type="ARBA" id="ARBA00023002"/>
    </source>
</evidence>
<dbReference type="GO" id="GO:0050661">
    <property type="term" value="F:NADP binding"/>
    <property type="evidence" value="ECO:0007669"/>
    <property type="project" value="UniProtKB-UniRule"/>
</dbReference>
<dbReference type="InterPro" id="IPR036188">
    <property type="entry name" value="FAD/NAD-bd_sf"/>
</dbReference>
<keyword evidence="8" id="KW-1185">Reference proteome</keyword>
<dbReference type="EC" id="1.18.1.2" evidence="5"/>
<comment type="subunit">
    <text evidence="5">Homodimer.</text>
</comment>
<feature type="binding site" evidence="5">
    <location>
        <position position="48"/>
    </location>
    <ligand>
        <name>FAD</name>
        <dbReference type="ChEBI" id="CHEBI:57692"/>
    </ligand>
</feature>
<dbReference type="PRINTS" id="PR00469">
    <property type="entry name" value="PNDRDTASEII"/>
</dbReference>
<dbReference type="EMBL" id="QOHL01000002">
    <property type="protein sequence ID" value="RZB13001.1"/>
    <property type="molecule type" value="Genomic_DNA"/>
</dbReference>
<dbReference type="InterPro" id="IPR022890">
    <property type="entry name" value="Fd--NADP_Rdtase_type_2"/>
</dbReference>
<dbReference type="AlphaFoldDB" id="A0A4Q6I539"/>
<name>A0A4Q6I539_9RICK</name>
<protein>
    <recommendedName>
        <fullName evidence="5">Ferredoxin--NADP reductase</fullName>
        <shortName evidence="5">FNR</shortName>
        <shortName evidence="5">Fd-NADP(+) reductase</shortName>
        <ecNumber evidence="5">1.18.1.2</ecNumber>
    </recommendedName>
</protein>
<evidence type="ECO:0000259" key="6">
    <source>
        <dbReference type="Pfam" id="PF07992"/>
    </source>
</evidence>
<dbReference type="HAMAP" id="MF_01685">
    <property type="entry name" value="FENR2"/>
    <property type="match status" value="1"/>
</dbReference>
<dbReference type="Gene3D" id="3.50.50.60">
    <property type="entry name" value="FAD/NAD(P)-binding domain"/>
    <property type="match status" value="2"/>
</dbReference>
<feature type="binding site" evidence="5">
    <location>
        <position position="122"/>
    </location>
    <ligand>
        <name>FAD</name>
        <dbReference type="ChEBI" id="CHEBI:57692"/>
    </ligand>
</feature>
<dbReference type="PANTHER" id="PTHR48105">
    <property type="entry name" value="THIOREDOXIN REDUCTASE 1-RELATED-RELATED"/>
    <property type="match status" value="1"/>
</dbReference>
<dbReference type="GO" id="GO:0004324">
    <property type="term" value="F:ferredoxin-NADP+ reductase activity"/>
    <property type="evidence" value="ECO:0007669"/>
    <property type="project" value="UniProtKB-UniRule"/>
</dbReference>
<evidence type="ECO:0000256" key="5">
    <source>
        <dbReference type="HAMAP-Rule" id="MF_01685"/>
    </source>
</evidence>
<dbReference type="InterPro" id="IPR023753">
    <property type="entry name" value="FAD/NAD-binding_dom"/>
</dbReference>
<dbReference type="OrthoDB" id="9806179at2"/>
<comment type="similarity">
    <text evidence="5">Belongs to the ferredoxin--NADP reductase type 2 family.</text>
</comment>
<feature type="binding site" evidence="5">
    <location>
        <position position="330"/>
    </location>
    <ligand>
        <name>FAD</name>
        <dbReference type="ChEBI" id="CHEBI:57692"/>
    </ligand>
</feature>
<sequence>MTDYTTDIAVIGAGPVGIFTVFQAGMLKMQCCVIDALTEIGGQCTALYPEKPIYDIPGYPIISGKELIDNLKKQSEPFNPQYLLEQVAEKIEDYSNYFLIRTSKGIIIQSKVIVIAAGAGAFGPNRPPIDNILDYENKSVFYQVRKISDFHNKNIMIAGGGNSAADWAVELSKIANQLYIVHRRRNFRCAPNTALQIDNLSQSGKINVIVPYQIKKLIGEEGKLHSVVVQNITNHEEIVLQVDYLFPFFGTSANLGSILNWGIEIKGYQIPVNFDTCRTSHDRIYAVGDIATYPGKLKLILTGFSESAVACHHIYHTVYPNSPLNFQYSTSKGIPNKN</sequence>
<feature type="binding site" evidence="5">
    <location>
        <position position="43"/>
    </location>
    <ligand>
        <name>FAD</name>
        <dbReference type="ChEBI" id="CHEBI:57692"/>
    </ligand>
</feature>
<gene>
    <name evidence="7" type="ORF">DRF75_00720</name>
</gene>
<dbReference type="RefSeq" id="WP_045171514.1">
    <property type="nucleotide sequence ID" value="NZ_QOHL01000002.1"/>
</dbReference>
<accession>A0A4Q6I539</accession>
<evidence type="ECO:0000256" key="2">
    <source>
        <dbReference type="ARBA" id="ARBA00022827"/>
    </source>
</evidence>
<dbReference type="SUPFAM" id="SSF51905">
    <property type="entry name" value="FAD/NAD(P)-binding domain"/>
    <property type="match status" value="1"/>
</dbReference>
<evidence type="ECO:0000313" key="8">
    <source>
        <dbReference type="Proteomes" id="UP000293377"/>
    </source>
</evidence>
<keyword evidence="4 5" id="KW-0560">Oxidoreductase</keyword>
<dbReference type="Proteomes" id="UP000293377">
    <property type="component" value="Unassembled WGS sequence"/>
</dbReference>
<evidence type="ECO:0000313" key="7">
    <source>
        <dbReference type="EMBL" id="RZB13001.1"/>
    </source>
</evidence>
<proteinExistence type="inferred from homology"/>
<dbReference type="Pfam" id="PF07992">
    <property type="entry name" value="Pyr_redox_2"/>
    <property type="match status" value="1"/>
</dbReference>